<sequence length="253" mass="27726">MCLIVLAYQPTQPLPFVLAANRDEFYARPTQAMHEWPATGIIAGKDLEQGGTWLGLSRNGKFTAVTNFRDGKKPAPNLRSRGHLTRDFLLGAQDAASYIKRLEHEAHQYGGFNLLVGDHSGLYYLSNQDSISKRLTPGLYGLSNAALDTPWPKLTLAKQKLAAALATNTHAALQQVLSSTQQAADEELPNTGISQTWERQLSSCFIQLPTYGTRAMTLIKQAASGHTEIEERSFGPEGLLQTQHFNLALPPLG</sequence>
<dbReference type="InterPro" id="IPR008551">
    <property type="entry name" value="TANGO2"/>
</dbReference>
<dbReference type="PANTHER" id="PTHR17985">
    <property type="entry name" value="SER/THR-RICH PROTEIN T10 IN DGCR REGION"/>
    <property type="match status" value="1"/>
</dbReference>
<evidence type="ECO:0000313" key="2">
    <source>
        <dbReference type="Proteomes" id="UP000282818"/>
    </source>
</evidence>
<protein>
    <submittedName>
        <fullName evidence="1">NRDE family protein</fullName>
    </submittedName>
</protein>
<dbReference type="Proteomes" id="UP000282818">
    <property type="component" value="Unassembled WGS sequence"/>
</dbReference>
<dbReference type="RefSeq" id="WP_127695065.1">
    <property type="nucleotide sequence ID" value="NZ_SACQ01000007.1"/>
</dbReference>
<dbReference type="PANTHER" id="PTHR17985:SF8">
    <property type="entry name" value="TRANSPORT AND GOLGI ORGANIZATION PROTEIN 2 HOMOLOG"/>
    <property type="match status" value="1"/>
</dbReference>
<reference evidence="1 2" key="1">
    <citation type="submission" date="2019-01" db="EMBL/GenBank/DDBJ databases">
        <authorList>
            <person name="Chen W.-M."/>
        </authorList>
    </citation>
    <scope>NUCLEOTIDE SEQUENCE [LARGE SCALE GENOMIC DNA]</scope>
    <source>
        <strain evidence="1 2">HPM-16</strain>
    </source>
</reference>
<accession>A0A437Q5J8</accession>
<gene>
    <name evidence="1" type="ORF">EOE65_14630</name>
</gene>
<organism evidence="1 2">
    <name type="scientific">Neptunomonas marina</name>
    <dbReference type="NCBI Taxonomy" id="1815562"/>
    <lineage>
        <taxon>Bacteria</taxon>
        <taxon>Pseudomonadati</taxon>
        <taxon>Pseudomonadota</taxon>
        <taxon>Gammaproteobacteria</taxon>
        <taxon>Oceanospirillales</taxon>
        <taxon>Oceanospirillaceae</taxon>
        <taxon>Neptunomonas</taxon>
    </lineage>
</organism>
<dbReference type="EMBL" id="SACQ01000007">
    <property type="protein sequence ID" value="RVU29782.1"/>
    <property type="molecule type" value="Genomic_DNA"/>
</dbReference>
<evidence type="ECO:0000313" key="1">
    <source>
        <dbReference type="EMBL" id="RVU29782.1"/>
    </source>
</evidence>
<keyword evidence="2" id="KW-1185">Reference proteome</keyword>
<name>A0A437Q5J8_9GAMM</name>
<dbReference type="Pfam" id="PF05742">
    <property type="entry name" value="TANGO2"/>
    <property type="match status" value="1"/>
</dbReference>
<comment type="caution">
    <text evidence="1">The sequence shown here is derived from an EMBL/GenBank/DDBJ whole genome shotgun (WGS) entry which is preliminary data.</text>
</comment>
<proteinExistence type="predicted"/>
<dbReference type="AlphaFoldDB" id="A0A437Q5J8"/>